<proteinExistence type="predicted"/>
<dbReference type="AlphaFoldDB" id="A0A382VM67"/>
<sequence>VIIGIDASNISVGGGITHLQNLLRFSKPERYGIRKVIVWGGKNSLEKFPQETWLDLREISVLSRSLVHRLYWQNITLTSLARKNCDLLFVPGGLYLGIFRPYATMCQNLLPFANEEIARYG</sequence>
<organism evidence="1">
    <name type="scientific">marine metagenome</name>
    <dbReference type="NCBI Taxonomy" id="408172"/>
    <lineage>
        <taxon>unclassified sequences</taxon>
        <taxon>metagenomes</taxon>
        <taxon>ecological metagenomes</taxon>
    </lineage>
</organism>
<feature type="non-terminal residue" evidence="1">
    <location>
        <position position="121"/>
    </location>
</feature>
<protein>
    <recommendedName>
        <fullName evidence="2">Polysaccharide pyruvyl transferase domain-containing protein</fullName>
    </recommendedName>
</protein>
<reference evidence="1" key="1">
    <citation type="submission" date="2018-05" db="EMBL/GenBank/DDBJ databases">
        <authorList>
            <person name="Lanie J.A."/>
            <person name="Ng W.-L."/>
            <person name="Kazmierczak K.M."/>
            <person name="Andrzejewski T.M."/>
            <person name="Davidsen T.M."/>
            <person name="Wayne K.J."/>
            <person name="Tettelin H."/>
            <person name="Glass J.I."/>
            <person name="Rusch D."/>
            <person name="Podicherti R."/>
            <person name="Tsui H.-C.T."/>
            <person name="Winkler M.E."/>
        </authorList>
    </citation>
    <scope>NUCLEOTIDE SEQUENCE</scope>
</reference>
<gene>
    <name evidence="1" type="ORF">METZ01_LOCUS399855</name>
</gene>
<dbReference type="EMBL" id="UINC01152688">
    <property type="protein sequence ID" value="SVD47001.1"/>
    <property type="molecule type" value="Genomic_DNA"/>
</dbReference>
<feature type="non-terminal residue" evidence="1">
    <location>
        <position position="1"/>
    </location>
</feature>
<accession>A0A382VM67</accession>
<evidence type="ECO:0008006" key="2">
    <source>
        <dbReference type="Google" id="ProtNLM"/>
    </source>
</evidence>
<evidence type="ECO:0000313" key="1">
    <source>
        <dbReference type="EMBL" id="SVD47001.1"/>
    </source>
</evidence>
<name>A0A382VM67_9ZZZZ</name>